<name>A0ABT7U8P6_9FIRM</name>
<evidence type="ECO:0008006" key="5">
    <source>
        <dbReference type="Google" id="ProtNLM"/>
    </source>
</evidence>
<evidence type="ECO:0000256" key="1">
    <source>
        <dbReference type="SAM" id="MobiDB-lite"/>
    </source>
</evidence>
<dbReference type="RefSeq" id="WP_289606494.1">
    <property type="nucleotide sequence ID" value="NZ_JAUDCG010000001.1"/>
</dbReference>
<dbReference type="EMBL" id="JAUDCG010000001">
    <property type="protein sequence ID" value="MDM8156017.1"/>
    <property type="molecule type" value="Genomic_DNA"/>
</dbReference>
<proteinExistence type="predicted"/>
<keyword evidence="4" id="KW-1185">Reference proteome</keyword>
<sequence length="85" mass="9621">MYLFYFFIILSLLQLVMFRMPGLLLILVIAYAIYSLVQSFRLRQSTAGAQGNARSSSSSRHSSTSSAGRRPNDDVIDVEYTEHEL</sequence>
<dbReference type="Proteomes" id="UP001529340">
    <property type="component" value="Unassembled WGS sequence"/>
</dbReference>
<protein>
    <recommendedName>
        <fullName evidence="5">DUF4834 family protein</fullName>
    </recommendedName>
</protein>
<feature type="compositionally biased region" description="Low complexity" evidence="1">
    <location>
        <begin position="48"/>
        <end position="69"/>
    </location>
</feature>
<comment type="caution">
    <text evidence="3">The sequence shown here is derived from an EMBL/GenBank/DDBJ whole genome shotgun (WGS) entry which is preliminary data.</text>
</comment>
<keyword evidence="2" id="KW-0812">Transmembrane</keyword>
<evidence type="ECO:0000313" key="3">
    <source>
        <dbReference type="EMBL" id="MDM8156017.1"/>
    </source>
</evidence>
<evidence type="ECO:0000256" key="2">
    <source>
        <dbReference type="SAM" id="Phobius"/>
    </source>
</evidence>
<organism evidence="3 4">
    <name type="scientific">Amedibacillus dolichus</name>
    <dbReference type="NCBI Taxonomy" id="31971"/>
    <lineage>
        <taxon>Bacteria</taxon>
        <taxon>Bacillati</taxon>
        <taxon>Bacillota</taxon>
        <taxon>Erysipelotrichia</taxon>
        <taxon>Erysipelotrichales</taxon>
        <taxon>Erysipelotrichaceae</taxon>
        <taxon>Amedibacillus</taxon>
    </lineage>
</organism>
<reference evidence="3" key="2">
    <citation type="submission" date="2023-06" db="EMBL/GenBank/DDBJ databases">
        <authorList>
            <person name="Zeman M."/>
            <person name="Kubasova T."/>
            <person name="Jahodarova E."/>
            <person name="Nykrynova M."/>
            <person name="Rychlik I."/>
        </authorList>
    </citation>
    <scope>NUCLEOTIDE SEQUENCE</scope>
    <source>
        <strain evidence="3">ET39</strain>
    </source>
</reference>
<accession>A0ABT7U8P6</accession>
<keyword evidence="2" id="KW-0472">Membrane</keyword>
<feature type="transmembrane region" description="Helical" evidence="2">
    <location>
        <begin position="6"/>
        <end position="34"/>
    </location>
</feature>
<keyword evidence="2" id="KW-1133">Transmembrane helix</keyword>
<evidence type="ECO:0000313" key="4">
    <source>
        <dbReference type="Proteomes" id="UP001529340"/>
    </source>
</evidence>
<gene>
    <name evidence="3" type="ORF">QUV96_00010</name>
</gene>
<feature type="region of interest" description="Disordered" evidence="1">
    <location>
        <begin position="48"/>
        <end position="85"/>
    </location>
</feature>
<reference evidence="3" key="1">
    <citation type="submission" date="2023-06" db="EMBL/GenBank/DDBJ databases">
        <title>Identification and characterization of horizontal gene transfer across gut microbiota members of farm animals based on homology search.</title>
        <authorList>
            <person name="Schwarzerova J."/>
            <person name="Nykrynova M."/>
            <person name="Jureckova K."/>
            <person name="Cejkova D."/>
            <person name="Rychlik I."/>
        </authorList>
    </citation>
    <scope>NUCLEOTIDE SEQUENCE</scope>
    <source>
        <strain evidence="3">ET39</strain>
    </source>
</reference>